<keyword evidence="2" id="KW-0040">ANK repeat</keyword>
<dbReference type="RefSeq" id="XP_068359704.1">
    <property type="nucleotide sequence ID" value="XM_068504317.1"/>
</dbReference>
<organism evidence="3 4">
    <name type="scientific">Tritrichomonas foetus</name>
    <dbReference type="NCBI Taxonomy" id="1144522"/>
    <lineage>
        <taxon>Eukaryota</taxon>
        <taxon>Metamonada</taxon>
        <taxon>Parabasalia</taxon>
        <taxon>Tritrichomonadida</taxon>
        <taxon>Tritrichomonadidae</taxon>
        <taxon>Tritrichomonas</taxon>
    </lineage>
</organism>
<evidence type="ECO:0000256" key="1">
    <source>
        <dbReference type="ARBA" id="ARBA00022737"/>
    </source>
</evidence>
<accession>A0A1J4K6P9</accession>
<dbReference type="GeneID" id="94839021"/>
<protein>
    <recommendedName>
        <fullName evidence="5">DUF3447 domain-containing protein</fullName>
    </recommendedName>
</protein>
<dbReference type="PANTHER" id="PTHR24198:SF165">
    <property type="entry name" value="ANKYRIN REPEAT-CONTAINING PROTEIN-RELATED"/>
    <property type="match status" value="1"/>
</dbReference>
<dbReference type="AlphaFoldDB" id="A0A1J4K6P9"/>
<sequence length="693" mass="78796">MLSATKLFEAKQNARAYMSLQQSLHNINDITYHEVSTNLLQSDYISNSDRIEELLHLLIEAIDQRPKNVSHYVKLTQDIISILPEFQNLLHDSLLSTFDRKSSRMFYLYQLQQLNIISINDILNCIKILFRDRAFQYMKIHRKFTMILFYWYSPEFSKDEALFNEILEAMKEVHNSPYFRTLTDLNNNYLNDYDYLSANNWEKHKIARSHGMSYDPIALSIANNDINSLTAISEDHFNVNGVILPSVFESCQFLHHFPTYLQYAAYHGSKDVFFWLIEHGADRLQTDQKNRRVEDYAIVGGHPEIVGFLLKDYQEHQPVVLISERSVRNTRKRRNNAYDIGAERTFTGCSSRTQKRFAHDQQNAQTGSQKSISTTGYSNYAVAKFNRLNIIPLQIDETVFFEACKKDCVELVIFAIENGMDPNLTDKNNSPAISIACQYGNIEIVKFLAQTPEINLSARDQSGGTPLCRAASYCHLPVVRYLCAQESVNINDGDERGTTAFVFSAMKGNLKMVEFLSAQKGVDLNAMDEYYGPAYLHAAMHGHLDVLKFLSTKEKNGLLMQGDYVTFSIIYAANKGYIDIIKFLKTKDGVDLNLKNIYDENVLTSAASGHQLETLKYLATIDGIDLNQKGPNGNSAFCQAAVIGDLEIIKYLSKLPGVDIHHTNNYDANALNLAISNKNMEIAEFLKGLGLTE</sequence>
<keyword evidence="1" id="KW-0677">Repeat</keyword>
<dbReference type="Pfam" id="PF13637">
    <property type="entry name" value="Ank_4"/>
    <property type="match status" value="1"/>
</dbReference>
<evidence type="ECO:0000313" key="4">
    <source>
        <dbReference type="Proteomes" id="UP000179807"/>
    </source>
</evidence>
<dbReference type="InterPro" id="IPR002110">
    <property type="entry name" value="Ankyrin_rpt"/>
</dbReference>
<proteinExistence type="predicted"/>
<dbReference type="InterPro" id="IPR036770">
    <property type="entry name" value="Ankyrin_rpt-contain_sf"/>
</dbReference>
<dbReference type="OrthoDB" id="10249694at2759"/>
<evidence type="ECO:0000256" key="2">
    <source>
        <dbReference type="ARBA" id="ARBA00023043"/>
    </source>
</evidence>
<dbReference type="Gene3D" id="1.25.40.20">
    <property type="entry name" value="Ankyrin repeat-containing domain"/>
    <property type="match status" value="3"/>
</dbReference>
<dbReference type="SUPFAM" id="SSF48403">
    <property type="entry name" value="Ankyrin repeat"/>
    <property type="match status" value="2"/>
</dbReference>
<evidence type="ECO:0000313" key="3">
    <source>
        <dbReference type="EMBL" id="OHT06568.1"/>
    </source>
</evidence>
<gene>
    <name evidence="3" type="ORF">TRFO_25383</name>
</gene>
<dbReference type="EMBL" id="MLAK01000722">
    <property type="protein sequence ID" value="OHT06568.1"/>
    <property type="molecule type" value="Genomic_DNA"/>
</dbReference>
<dbReference type="PANTHER" id="PTHR24198">
    <property type="entry name" value="ANKYRIN REPEAT AND PROTEIN KINASE DOMAIN-CONTAINING PROTEIN"/>
    <property type="match status" value="1"/>
</dbReference>
<name>A0A1J4K6P9_9EUKA</name>
<dbReference type="Proteomes" id="UP000179807">
    <property type="component" value="Unassembled WGS sequence"/>
</dbReference>
<dbReference type="SMART" id="SM00248">
    <property type="entry name" value="ANK"/>
    <property type="match status" value="10"/>
</dbReference>
<dbReference type="Pfam" id="PF12796">
    <property type="entry name" value="Ank_2"/>
    <property type="match status" value="2"/>
</dbReference>
<keyword evidence="4" id="KW-1185">Reference proteome</keyword>
<comment type="caution">
    <text evidence="3">The sequence shown here is derived from an EMBL/GenBank/DDBJ whole genome shotgun (WGS) entry which is preliminary data.</text>
</comment>
<dbReference type="VEuPathDB" id="TrichDB:TRFO_25383"/>
<reference evidence="3" key="1">
    <citation type="submission" date="2016-10" db="EMBL/GenBank/DDBJ databases">
        <authorList>
            <person name="Benchimol M."/>
            <person name="Almeida L.G."/>
            <person name="Vasconcelos A.T."/>
            <person name="Perreira-Neves A."/>
            <person name="Rosa I.A."/>
            <person name="Tasca T."/>
            <person name="Bogo M.R."/>
            <person name="de Souza W."/>
        </authorList>
    </citation>
    <scope>NUCLEOTIDE SEQUENCE [LARGE SCALE GENOMIC DNA]</scope>
    <source>
        <strain evidence="3">K</strain>
    </source>
</reference>
<evidence type="ECO:0008006" key="5">
    <source>
        <dbReference type="Google" id="ProtNLM"/>
    </source>
</evidence>